<dbReference type="OrthoDB" id="3795653at2759"/>
<gene>
    <name evidence="3" type="ORF">K402DRAFT_390253</name>
</gene>
<protein>
    <recommendedName>
        <fullName evidence="2">F-box domain-containing protein</fullName>
    </recommendedName>
</protein>
<dbReference type="Proteomes" id="UP000800041">
    <property type="component" value="Unassembled WGS sequence"/>
</dbReference>
<organism evidence="3 4">
    <name type="scientific">Aulographum hederae CBS 113979</name>
    <dbReference type="NCBI Taxonomy" id="1176131"/>
    <lineage>
        <taxon>Eukaryota</taxon>
        <taxon>Fungi</taxon>
        <taxon>Dikarya</taxon>
        <taxon>Ascomycota</taxon>
        <taxon>Pezizomycotina</taxon>
        <taxon>Dothideomycetes</taxon>
        <taxon>Pleosporomycetidae</taxon>
        <taxon>Aulographales</taxon>
        <taxon>Aulographaceae</taxon>
    </lineage>
</organism>
<evidence type="ECO:0000259" key="2">
    <source>
        <dbReference type="PROSITE" id="PS50181"/>
    </source>
</evidence>
<accession>A0A6G1HA71</accession>
<dbReference type="EMBL" id="ML977143">
    <property type="protein sequence ID" value="KAF1989920.1"/>
    <property type="molecule type" value="Genomic_DNA"/>
</dbReference>
<evidence type="ECO:0000313" key="3">
    <source>
        <dbReference type="EMBL" id="KAF1989920.1"/>
    </source>
</evidence>
<keyword evidence="1" id="KW-0175">Coiled coil</keyword>
<keyword evidence="4" id="KW-1185">Reference proteome</keyword>
<dbReference type="InterPro" id="IPR001810">
    <property type="entry name" value="F-box_dom"/>
</dbReference>
<feature type="coiled-coil region" evidence="1">
    <location>
        <begin position="410"/>
        <end position="439"/>
    </location>
</feature>
<proteinExistence type="predicted"/>
<evidence type="ECO:0000313" key="4">
    <source>
        <dbReference type="Proteomes" id="UP000800041"/>
    </source>
</evidence>
<feature type="domain" description="F-box" evidence="2">
    <location>
        <begin position="5"/>
        <end position="54"/>
    </location>
</feature>
<sequence>MAKEPSRLLSIPIELLEYITGWLPYNSVFALRLTCSEVNHKIFHHFGDRFFATKCFAGFPESLEILESIANHQSLSTYVQNLCFTAEAPIPYDQGASLRRRYFESKSESGYNFPSYRQYKQRRDVFISDAEAIDLQPAAKERCTKALQKLASLRSISVLSDFGKIGYEPYPRTMGKRNYLRRTGLFLARRSLNFHRDVQRIGEATWRFVVTVLQTSKLRIPSFTVPRLDHEHALSPSNILRNDPSFVAHLRTLRLEITMETPLAKLLHAAVSLHDLTLLFDPCGFLRSCWPREELAELDLPRLHSLDIRYLEISSDDLISFISRFKTDLKTLNLEFISLPAEDSWPVFFKYVQALPQLHSLGLRKLEVGKIWYDPEATEKERDEWDMFATFPSGDKLWKGPDIITGLNRLIELDRLAQKLEEEENRRQKEAALKKAETELVPYSEGDFSDIIDL</sequence>
<dbReference type="PROSITE" id="PS50181">
    <property type="entry name" value="FBOX"/>
    <property type="match status" value="1"/>
</dbReference>
<evidence type="ECO:0000256" key="1">
    <source>
        <dbReference type="SAM" id="Coils"/>
    </source>
</evidence>
<reference evidence="3" key="1">
    <citation type="journal article" date="2020" name="Stud. Mycol.">
        <title>101 Dothideomycetes genomes: a test case for predicting lifestyles and emergence of pathogens.</title>
        <authorList>
            <person name="Haridas S."/>
            <person name="Albert R."/>
            <person name="Binder M."/>
            <person name="Bloem J."/>
            <person name="Labutti K."/>
            <person name="Salamov A."/>
            <person name="Andreopoulos B."/>
            <person name="Baker S."/>
            <person name="Barry K."/>
            <person name="Bills G."/>
            <person name="Bluhm B."/>
            <person name="Cannon C."/>
            <person name="Castanera R."/>
            <person name="Culley D."/>
            <person name="Daum C."/>
            <person name="Ezra D."/>
            <person name="Gonzalez J."/>
            <person name="Henrissat B."/>
            <person name="Kuo A."/>
            <person name="Liang C."/>
            <person name="Lipzen A."/>
            <person name="Lutzoni F."/>
            <person name="Magnuson J."/>
            <person name="Mondo S."/>
            <person name="Nolan M."/>
            <person name="Ohm R."/>
            <person name="Pangilinan J."/>
            <person name="Park H.-J."/>
            <person name="Ramirez L."/>
            <person name="Alfaro M."/>
            <person name="Sun H."/>
            <person name="Tritt A."/>
            <person name="Yoshinaga Y."/>
            <person name="Zwiers L.-H."/>
            <person name="Turgeon B."/>
            <person name="Goodwin S."/>
            <person name="Spatafora J."/>
            <person name="Crous P."/>
            <person name="Grigoriev I."/>
        </authorList>
    </citation>
    <scope>NUCLEOTIDE SEQUENCE</scope>
    <source>
        <strain evidence="3">CBS 113979</strain>
    </source>
</reference>
<name>A0A6G1HA71_9PEZI</name>
<dbReference type="SUPFAM" id="SSF52047">
    <property type="entry name" value="RNI-like"/>
    <property type="match status" value="1"/>
</dbReference>
<dbReference type="AlphaFoldDB" id="A0A6G1HA71"/>